<evidence type="ECO:0000313" key="2">
    <source>
        <dbReference type="EMBL" id="ACG62953.1"/>
    </source>
</evidence>
<accession>B4U4N6</accession>
<dbReference type="KEGG" id="sez:Sez_1622"/>
<dbReference type="HOGENOM" id="CLU_3258271_0_0_9"/>
<evidence type="ECO:0000313" key="3">
    <source>
        <dbReference type="Proteomes" id="UP000001873"/>
    </source>
</evidence>
<name>B4U4N6_STREM</name>
<dbReference type="AlphaFoldDB" id="B4U4N6"/>
<reference evidence="2 3" key="1">
    <citation type="journal article" date="2008" name="PLoS ONE">
        <title>Genome sequence of a lancefield group C Streptococcus zooepidemicus strain causing epidemic nephritis: new information about an old disease.</title>
        <authorList>
            <person name="Beres S.B."/>
            <person name="Sesso R."/>
            <person name="Pinto S.W.L."/>
            <person name="Hoe N.P."/>
            <person name="Porcella S.F."/>
            <person name="Deleo F.R."/>
            <person name="Musser J.M."/>
        </authorList>
    </citation>
    <scope>NUCLEOTIDE SEQUENCE [LARGE SCALE GENOMIC DNA]</scope>
    <source>
        <strain evidence="2 3">MGCS10565</strain>
    </source>
</reference>
<protein>
    <submittedName>
        <fullName evidence="2">Uncharacterized protein</fullName>
    </submittedName>
</protein>
<sequence length="42" mass="4493">MQLCQGTATPTTCPDKPQTSSAKNIKQTSLSLLILKASPNLY</sequence>
<organism evidence="2 3">
    <name type="scientific">Streptococcus equi subsp. zooepidemicus (strain MGCS10565)</name>
    <dbReference type="NCBI Taxonomy" id="552526"/>
    <lineage>
        <taxon>Bacteria</taxon>
        <taxon>Bacillati</taxon>
        <taxon>Bacillota</taxon>
        <taxon>Bacilli</taxon>
        <taxon>Lactobacillales</taxon>
        <taxon>Streptococcaceae</taxon>
        <taxon>Streptococcus</taxon>
    </lineage>
</organism>
<proteinExistence type="predicted"/>
<gene>
    <name evidence="2" type="ordered locus">Sez_1622</name>
</gene>
<dbReference type="EMBL" id="CP001129">
    <property type="protein sequence ID" value="ACG62953.1"/>
    <property type="molecule type" value="Genomic_DNA"/>
</dbReference>
<dbReference type="Proteomes" id="UP000001873">
    <property type="component" value="Chromosome"/>
</dbReference>
<evidence type="ECO:0000256" key="1">
    <source>
        <dbReference type="SAM" id="MobiDB-lite"/>
    </source>
</evidence>
<feature type="region of interest" description="Disordered" evidence="1">
    <location>
        <begin position="1"/>
        <end position="24"/>
    </location>
</feature>